<accession>A0ABW3I4T1</accession>
<dbReference type="Gene3D" id="2.40.50.140">
    <property type="entry name" value="Nucleic acid-binding proteins"/>
    <property type="match status" value="1"/>
</dbReference>
<evidence type="ECO:0000313" key="2">
    <source>
        <dbReference type="EMBL" id="MFD0964763.1"/>
    </source>
</evidence>
<dbReference type="Pfam" id="PF00313">
    <property type="entry name" value="CSD"/>
    <property type="match status" value="1"/>
</dbReference>
<reference evidence="3" key="1">
    <citation type="journal article" date="2019" name="Int. J. Syst. Evol. Microbiol.">
        <title>The Global Catalogue of Microorganisms (GCM) 10K type strain sequencing project: providing services to taxonomists for standard genome sequencing and annotation.</title>
        <authorList>
            <consortium name="The Broad Institute Genomics Platform"/>
            <consortium name="The Broad Institute Genome Sequencing Center for Infectious Disease"/>
            <person name="Wu L."/>
            <person name="Ma J."/>
        </authorList>
    </citation>
    <scope>NUCLEOTIDE SEQUENCE [LARGE SCALE GENOMIC DNA]</scope>
    <source>
        <strain evidence="3">CCUG 62114</strain>
    </source>
</reference>
<dbReference type="RefSeq" id="WP_377716874.1">
    <property type="nucleotide sequence ID" value="NZ_JBHTJM010000010.1"/>
</dbReference>
<protein>
    <submittedName>
        <fullName evidence="2">Cold-shock protein</fullName>
    </submittedName>
</protein>
<gene>
    <name evidence="2" type="ORF">ACFQ1O_12180</name>
</gene>
<evidence type="ECO:0000259" key="1">
    <source>
        <dbReference type="PROSITE" id="PS51857"/>
    </source>
</evidence>
<keyword evidence="3" id="KW-1185">Reference proteome</keyword>
<feature type="domain" description="CSD" evidence="1">
    <location>
        <begin position="1"/>
        <end position="53"/>
    </location>
</feature>
<dbReference type="SUPFAM" id="SSF50249">
    <property type="entry name" value="Nucleic acid-binding proteins"/>
    <property type="match status" value="1"/>
</dbReference>
<name>A0ABW3I4T1_9FLAO</name>
<evidence type="ECO:0000313" key="3">
    <source>
        <dbReference type="Proteomes" id="UP001596997"/>
    </source>
</evidence>
<dbReference type="PROSITE" id="PS51857">
    <property type="entry name" value="CSD_2"/>
    <property type="match status" value="1"/>
</dbReference>
<proteinExistence type="predicted"/>
<dbReference type="InterPro" id="IPR012340">
    <property type="entry name" value="NA-bd_OB-fold"/>
</dbReference>
<comment type="caution">
    <text evidence="2">The sequence shown here is derived from an EMBL/GenBank/DDBJ whole genome shotgun (WGS) entry which is preliminary data.</text>
</comment>
<dbReference type="InterPro" id="IPR002059">
    <property type="entry name" value="CSP_DNA-bd"/>
</dbReference>
<organism evidence="2 3">
    <name type="scientific">Pseudofulvibacter geojedonensis</name>
    <dbReference type="NCBI Taxonomy" id="1123758"/>
    <lineage>
        <taxon>Bacteria</taxon>
        <taxon>Pseudomonadati</taxon>
        <taxon>Bacteroidota</taxon>
        <taxon>Flavobacteriia</taxon>
        <taxon>Flavobacteriales</taxon>
        <taxon>Flavobacteriaceae</taxon>
        <taxon>Pseudofulvibacter</taxon>
    </lineage>
</organism>
<dbReference type="Proteomes" id="UP001596997">
    <property type="component" value="Unassembled WGS sequence"/>
</dbReference>
<dbReference type="EMBL" id="JBHTJM010000010">
    <property type="protein sequence ID" value="MFD0964763.1"/>
    <property type="molecule type" value="Genomic_DNA"/>
</dbReference>
<sequence>MKKKGYGFIKDNESNNQIFAHESETIETLKVNDKVSFFIKKDLKELNAAKVRVCI</sequence>